<reference evidence="16" key="3">
    <citation type="submission" date="2025-09" db="UniProtKB">
        <authorList>
            <consortium name="Ensembl"/>
        </authorList>
    </citation>
    <scope>IDENTIFICATION</scope>
</reference>
<dbReference type="InterPro" id="IPR046800">
    <property type="entry name" value="Plexin_RBD"/>
</dbReference>
<dbReference type="PANTHER" id="PTHR22625:SF9">
    <property type="entry name" value="PLEXIN-B2"/>
    <property type="match status" value="1"/>
</dbReference>
<protein>
    <recommendedName>
        <fullName evidence="15">Sema domain-containing protein</fullName>
    </recommendedName>
</protein>
<dbReference type="SMART" id="SM00423">
    <property type="entry name" value="PSI"/>
    <property type="match status" value="2"/>
</dbReference>
<dbReference type="GeneTree" id="ENSGT01150000286928"/>
<evidence type="ECO:0000313" key="16">
    <source>
        <dbReference type="Ensembl" id="ENSOTSP00005144970.1"/>
    </source>
</evidence>
<dbReference type="Gene3D" id="1.10.506.10">
    <property type="entry name" value="GTPase Activation - p120gap, domain 1"/>
    <property type="match status" value="2"/>
</dbReference>
<evidence type="ECO:0000256" key="3">
    <source>
        <dbReference type="ARBA" id="ARBA00022475"/>
    </source>
</evidence>
<reference evidence="17" key="1">
    <citation type="journal article" date="2018" name="PLoS ONE">
        <title>Chinook salmon (Oncorhynchus tshawytscha) genome and transcriptome.</title>
        <authorList>
            <person name="Christensen K.A."/>
            <person name="Leong J.S."/>
            <person name="Sakhrani D."/>
            <person name="Biagi C.A."/>
            <person name="Minkley D.R."/>
            <person name="Withler R.E."/>
            <person name="Rondeau E.B."/>
            <person name="Koop B.F."/>
            <person name="Devlin R.H."/>
        </authorList>
    </citation>
    <scope>NUCLEOTIDE SEQUENCE [LARGE SCALE GENOMIC DNA]</scope>
</reference>
<dbReference type="FunFam" id="3.10.20.90:FF:000102">
    <property type="entry name" value="Plexin B2"/>
    <property type="match status" value="1"/>
</dbReference>
<dbReference type="Gene3D" id="3.30.1680.10">
    <property type="entry name" value="ligand-binding face of the semaphorins, domain 2"/>
    <property type="match status" value="1"/>
</dbReference>
<dbReference type="Ensembl" id="ENSOTST00005176313.1">
    <property type="protein sequence ID" value="ENSOTSP00005144970.1"/>
    <property type="gene ID" value="ENSOTSG00005002454.2"/>
</dbReference>
<dbReference type="InterPro" id="IPR001627">
    <property type="entry name" value="Semap_dom"/>
</dbReference>
<dbReference type="Proteomes" id="UP000694402">
    <property type="component" value="Unassembled WGS sequence"/>
</dbReference>
<keyword evidence="8" id="KW-0472">Membrane</keyword>
<dbReference type="PROSITE" id="PS51004">
    <property type="entry name" value="SEMA"/>
    <property type="match status" value="1"/>
</dbReference>
<dbReference type="GO" id="GO:0030334">
    <property type="term" value="P:regulation of cell migration"/>
    <property type="evidence" value="ECO:0007669"/>
    <property type="project" value="TreeGrafter"/>
</dbReference>
<feature type="chain" id="PRO_5044333829" description="Sema domain-containing protein" evidence="14">
    <location>
        <begin position="23"/>
        <end position="1370"/>
    </location>
</feature>
<evidence type="ECO:0000256" key="2">
    <source>
        <dbReference type="ARBA" id="ARBA00010297"/>
    </source>
</evidence>
<dbReference type="Pfam" id="PF01437">
    <property type="entry name" value="PSI"/>
    <property type="match status" value="1"/>
</dbReference>
<dbReference type="GO" id="GO:0017154">
    <property type="term" value="F:semaphorin receptor activity"/>
    <property type="evidence" value="ECO:0007669"/>
    <property type="project" value="InterPro"/>
</dbReference>
<dbReference type="FunFam" id="1.10.506.10:FF:000035">
    <property type="entry name" value="Plexin b2a"/>
    <property type="match status" value="1"/>
</dbReference>
<dbReference type="InterPro" id="IPR014756">
    <property type="entry name" value="Ig_E-set"/>
</dbReference>
<comment type="similarity">
    <text evidence="2">Belongs to the plexin family.</text>
</comment>
<dbReference type="GO" id="GO:0005886">
    <property type="term" value="C:plasma membrane"/>
    <property type="evidence" value="ECO:0007669"/>
    <property type="project" value="UniProtKB-SubCell"/>
</dbReference>
<dbReference type="InterPro" id="IPR002165">
    <property type="entry name" value="Plexin_repeat"/>
</dbReference>
<evidence type="ECO:0000256" key="13">
    <source>
        <dbReference type="SAM" id="MobiDB-lite"/>
    </source>
</evidence>
<dbReference type="InterPro" id="IPR008936">
    <property type="entry name" value="Rho_GTPase_activation_prot"/>
</dbReference>
<dbReference type="PANTHER" id="PTHR22625">
    <property type="entry name" value="PLEXIN"/>
    <property type="match status" value="1"/>
</dbReference>
<evidence type="ECO:0000256" key="4">
    <source>
        <dbReference type="ARBA" id="ARBA00022692"/>
    </source>
</evidence>
<dbReference type="InterPro" id="IPR013783">
    <property type="entry name" value="Ig-like_fold"/>
</dbReference>
<dbReference type="GO" id="GO:0008360">
    <property type="term" value="P:regulation of cell shape"/>
    <property type="evidence" value="ECO:0007669"/>
    <property type="project" value="TreeGrafter"/>
</dbReference>
<dbReference type="InterPro" id="IPR031148">
    <property type="entry name" value="Plexin"/>
</dbReference>
<dbReference type="CDD" id="cd12792">
    <property type="entry name" value="RasGAP_plexin_B2"/>
    <property type="match status" value="1"/>
</dbReference>
<name>A0AAZ3RXN2_ONCTS</name>
<evidence type="ECO:0000256" key="10">
    <source>
        <dbReference type="ARBA" id="ARBA00023170"/>
    </source>
</evidence>
<feature type="region of interest" description="Disordered" evidence="13">
    <location>
        <begin position="685"/>
        <end position="704"/>
    </location>
</feature>
<keyword evidence="6" id="KW-0677">Repeat</keyword>
<keyword evidence="9" id="KW-1015">Disulfide bond</keyword>
<evidence type="ECO:0000256" key="11">
    <source>
        <dbReference type="ARBA" id="ARBA00023180"/>
    </source>
</evidence>
<proteinExistence type="inferred from homology"/>
<dbReference type="InterPro" id="IPR036352">
    <property type="entry name" value="Semap_dom_sf"/>
</dbReference>
<organism evidence="16 17">
    <name type="scientific">Oncorhynchus tshawytscha</name>
    <name type="common">Chinook salmon</name>
    <name type="synonym">Salmo tshawytscha</name>
    <dbReference type="NCBI Taxonomy" id="74940"/>
    <lineage>
        <taxon>Eukaryota</taxon>
        <taxon>Metazoa</taxon>
        <taxon>Chordata</taxon>
        <taxon>Craniata</taxon>
        <taxon>Vertebrata</taxon>
        <taxon>Euteleostomi</taxon>
        <taxon>Actinopterygii</taxon>
        <taxon>Neopterygii</taxon>
        <taxon>Teleostei</taxon>
        <taxon>Protacanthopterygii</taxon>
        <taxon>Salmoniformes</taxon>
        <taxon>Salmonidae</taxon>
        <taxon>Salmoninae</taxon>
        <taxon>Oncorhynchus</taxon>
    </lineage>
</organism>
<dbReference type="FunFam" id="2.60.40.10:FF:000203">
    <property type="entry name" value="Plexin B2"/>
    <property type="match status" value="1"/>
</dbReference>
<dbReference type="SUPFAM" id="SSF81296">
    <property type="entry name" value="E set domains"/>
    <property type="match status" value="2"/>
</dbReference>
<keyword evidence="10" id="KW-0675">Receptor</keyword>
<dbReference type="GO" id="GO:0050772">
    <property type="term" value="P:positive regulation of axonogenesis"/>
    <property type="evidence" value="ECO:0007669"/>
    <property type="project" value="TreeGrafter"/>
</dbReference>
<evidence type="ECO:0000256" key="9">
    <source>
        <dbReference type="ARBA" id="ARBA00023157"/>
    </source>
</evidence>
<evidence type="ECO:0000256" key="5">
    <source>
        <dbReference type="ARBA" id="ARBA00022729"/>
    </source>
</evidence>
<dbReference type="Gene3D" id="3.10.20.90">
    <property type="entry name" value="Phosphatidylinositol 3-kinase Catalytic Subunit, Chain A, domain 1"/>
    <property type="match status" value="1"/>
</dbReference>
<keyword evidence="5 14" id="KW-0732">Signal</keyword>
<evidence type="ECO:0000259" key="15">
    <source>
        <dbReference type="PROSITE" id="PS51004"/>
    </source>
</evidence>
<keyword evidence="17" id="KW-1185">Reference proteome</keyword>
<dbReference type="GO" id="GO:0002116">
    <property type="term" value="C:semaphorin receptor complex"/>
    <property type="evidence" value="ECO:0007669"/>
    <property type="project" value="TreeGrafter"/>
</dbReference>
<feature type="signal peptide" evidence="14">
    <location>
        <begin position="1"/>
        <end position="22"/>
    </location>
</feature>
<evidence type="ECO:0000256" key="7">
    <source>
        <dbReference type="ARBA" id="ARBA00022989"/>
    </source>
</evidence>
<evidence type="ECO:0000256" key="8">
    <source>
        <dbReference type="ARBA" id="ARBA00023136"/>
    </source>
</evidence>
<dbReference type="InterPro" id="IPR015943">
    <property type="entry name" value="WD40/YVTN_repeat-like_dom_sf"/>
</dbReference>
<dbReference type="SMART" id="SM00630">
    <property type="entry name" value="Sema"/>
    <property type="match status" value="1"/>
</dbReference>
<evidence type="ECO:0000256" key="6">
    <source>
        <dbReference type="ARBA" id="ARBA00022737"/>
    </source>
</evidence>
<sequence length="1370" mass="153255">MAWRWVLAAILATLSLSLLGSAYDEFTSDTLINNVVQDPITSRLYVGTVNALYQLDQSLHPEAHTRTGPELDNRQCTPPVTSCEEAVETDNHNKLLLIHPSKDTLIVCGSLYRGICSLRNLSNVEQLLYFSDTKGEKSYVASAEEGVSVVGVMSYYFNKDKGNFTVFLVGGRTDEGFVYFLFSRTLGAQDSGTKNFTFISRMCENDHNYYSYTELQLNCSAGNKYNKVQAAYVTLPGEALAKNMSSSGWYGPVVFVVFSSDDDSSSSAVCMYPLRAINQRLVEIIGACYNNVSDIDSFPLQKGMVTNQKCGAEFLPSPLASRAEFALATDPVFTKKGLMTAVAVAVETENAVAFLGTTLGEVLITKVPVQACHLKTDCQSCVAQKDPYCGWCVLQVVLYNCSLGREDCSLCKNADPKYSCVWCANMRSCVYRELCQSQEPAQCPNPKITEIIPRFGPLNGGIVVTIKGSNLGIKKEDIKKVTVAGVDCVHQGDRYSVSTRYICLLVCVVEKPGLCLTPAVLCLLQCCDPIPEKVSPLKGPVAGGTVITISGKHLDTANKNDVIVTVGGTPCEVLSFGSEITCETGVYKGQKVPLESLRVSVRYGKSTTKDVPVTFNFQYSENPKLTDYSPKTSFVCPEVNDQPPLSPQGRGFSKAMTAEEAQAFVGDASCKVTILQDDKLFLEAPSTQPRARSKRQRRDTSSDPLDLTIKFGNGEWVVGSVNYERKYEVPLAIIIPAVIVPMLLFIAVSVYCYRRKSQQAEREYEKVKHQLDHLEESVRDRCKKEFTDLMIEMEDQTNDLSEARIPFLDYKTYTDRVFFLPSKDGDNDVMITGKLDIPEGRKVIVAQALNQFSNLLNSKTFLINFIKTLEGRPDFNARSRVYFASLLTVALHGKLEYYTDIMRSLLLELMEEYVHSKNPKLMLRRSETVVERMLCNWMSICLYQFLRDSAGEPLYKLFKAIKHQVEKGPVDAKMKKAKYTLNDTGLLGDDVEYCVLTLQVLVHGEGPDVTPVKVLNCDTISQVKEKIIEQVYRNLPYSQRPKVDSVALEWRPGSTGQILSDMDLTSQKEGRWKRLNTLAHYNVRDNATLVLSRSVVFRLMPTEHVPGVPVENALLEDDKVFHLVRPADELDEVKSKRGSLKAKATTKAIAEIYLTRLLSVKGTLQQFVDDFFRSVLCSGAVVPPAVKYFFDFLDEQALKHDNVEEETVHIWKTNSLPMRFWVNILKNPHFIFDVHVTEVVDASLSVIAQTFMDACTKTEHKLSRESPSNKLLYAKEISTYKKMVDDYYKGIKQMVPVSDQDMNTHLAEVSREHTDTLNTQAALHQLYQYASKYYDGIIQSLDEDPAAQSKQLTLRLQQIAAALENKVTDL</sequence>
<evidence type="ECO:0000256" key="14">
    <source>
        <dbReference type="SAM" id="SignalP"/>
    </source>
</evidence>
<dbReference type="SMART" id="SM00429">
    <property type="entry name" value="IPT"/>
    <property type="match status" value="2"/>
</dbReference>
<dbReference type="Gene3D" id="2.60.40.10">
    <property type="entry name" value="Immunoglobulins"/>
    <property type="match status" value="2"/>
</dbReference>
<dbReference type="FunFam" id="2.60.40.10:FF:000798">
    <property type="entry name" value="Plexin B2"/>
    <property type="match status" value="1"/>
</dbReference>
<comment type="caution">
    <text evidence="12">Lacks conserved residue(s) required for the propagation of feature annotation.</text>
</comment>
<dbReference type="Pfam" id="PF01403">
    <property type="entry name" value="Sema"/>
    <property type="match status" value="1"/>
</dbReference>
<keyword evidence="11" id="KW-0325">Glycoprotein</keyword>
<gene>
    <name evidence="16" type="primary">LOC112217229</name>
</gene>
<dbReference type="InterPro" id="IPR002909">
    <property type="entry name" value="IPT_dom"/>
</dbReference>
<comment type="subcellular location">
    <subcellularLocation>
        <location evidence="1">Cell membrane</location>
        <topology evidence="1">Single-pass type I membrane protein</topology>
    </subcellularLocation>
</comment>
<dbReference type="GO" id="GO:0007411">
    <property type="term" value="P:axon guidance"/>
    <property type="evidence" value="ECO:0007669"/>
    <property type="project" value="UniProtKB-ARBA"/>
</dbReference>
<dbReference type="Pfam" id="PF08337">
    <property type="entry name" value="Plexin_cytopl"/>
    <property type="match status" value="1"/>
</dbReference>
<feature type="domain" description="Sema" evidence="15">
    <location>
        <begin position="8"/>
        <end position="423"/>
    </location>
</feature>
<keyword evidence="7" id="KW-1133">Transmembrane helix</keyword>
<dbReference type="InterPro" id="IPR016201">
    <property type="entry name" value="PSI"/>
</dbReference>
<dbReference type="Pfam" id="PF01833">
    <property type="entry name" value="TIG"/>
    <property type="match status" value="2"/>
</dbReference>
<dbReference type="InterPro" id="IPR013548">
    <property type="entry name" value="Plexin_cytoplasmic_RasGAP_dom"/>
</dbReference>
<dbReference type="SUPFAM" id="SSF101912">
    <property type="entry name" value="Sema domain"/>
    <property type="match status" value="1"/>
</dbReference>
<evidence type="ECO:0000256" key="12">
    <source>
        <dbReference type="PROSITE-ProRule" id="PRU00352"/>
    </source>
</evidence>
<dbReference type="Gene3D" id="2.130.10.10">
    <property type="entry name" value="YVTN repeat-like/Quinoprotein amine dehydrogenase"/>
    <property type="match status" value="1"/>
</dbReference>
<dbReference type="SUPFAM" id="SSF48350">
    <property type="entry name" value="GTPase activation domain, GAP"/>
    <property type="match status" value="1"/>
</dbReference>
<keyword evidence="3" id="KW-1003">Cell membrane</keyword>
<evidence type="ECO:0000313" key="17">
    <source>
        <dbReference type="Proteomes" id="UP000694402"/>
    </source>
</evidence>
<dbReference type="InterPro" id="IPR057533">
    <property type="entry name" value="PSI_Plexin-B"/>
</dbReference>
<keyword evidence="4" id="KW-0812">Transmembrane</keyword>
<dbReference type="GO" id="GO:0007162">
    <property type="term" value="P:negative regulation of cell adhesion"/>
    <property type="evidence" value="ECO:0007669"/>
    <property type="project" value="TreeGrafter"/>
</dbReference>
<dbReference type="Pfam" id="PF20170">
    <property type="entry name" value="Plexin_RBD"/>
    <property type="match status" value="1"/>
</dbReference>
<reference evidence="16" key="2">
    <citation type="submission" date="2025-08" db="UniProtKB">
        <authorList>
            <consortium name="Ensembl"/>
        </authorList>
    </citation>
    <scope>IDENTIFICATION</scope>
</reference>
<accession>A0AAZ3RXN2</accession>
<evidence type="ECO:0000256" key="1">
    <source>
        <dbReference type="ARBA" id="ARBA00004251"/>
    </source>
</evidence>
<dbReference type="Pfam" id="PF24317">
    <property type="entry name" value="PSI_Plexin-B"/>
    <property type="match status" value="1"/>
</dbReference>
<dbReference type="SUPFAM" id="SSF103575">
    <property type="entry name" value="Plexin repeat"/>
    <property type="match status" value="1"/>
</dbReference>